<evidence type="ECO:0000313" key="2">
    <source>
        <dbReference type="EMBL" id="KAK3319775.1"/>
    </source>
</evidence>
<feature type="region of interest" description="Disordered" evidence="1">
    <location>
        <begin position="354"/>
        <end position="429"/>
    </location>
</feature>
<dbReference type="EMBL" id="JAUEPO010000006">
    <property type="protein sequence ID" value="KAK3319775.1"/>
    <property type="molecule type" value="Genomic_DNA"/>
</dbReference>
<name>A0AAE0M5I9_9PEZI</name>
<feature type="compositionally biased region" description="Basic residues" evidence="1">
    <location>
        <begin position="25"/>
        <end position="37"/>
    </location>
</feature>
<comment type="caution">
    <text evidence="2">The sequence shown here is derived from an EMBL/GenBank/DDBJ whole genome shotgun (WGS) entry which is preliminary data.</text>
</comment>
<reference evidence="2" key="1">
    <citation type="journal article" date="2023" name="Mol. Phylogenet. Evol.">
        <title>Genome-scale phylogeny and comparative genomics of the fungal order Sordariales.</title>
        <authorList>
            <person name="Hensen N."/>
            <person name="Bonometti L."/>
            <person name="Westerberg I."/>
            <person name="Brannstrom I.O."/>
            <person name="Guillou S."/>
            <person name="Cros-Aarteil S."/>
            <person name="Calhoun S."/>
            <person name="Haridas S."/>
            <person name="Kuo A."/>
            <person name="Mondo S."/>
            <person name="Pangilinan J."/>
            <person name="Riley R."/>
            <person name="LaButti K."/>
            <person name="Andreopoulos B."/>
            <person name="Lipzen A."/>
            <person name="Chen C."/>
            <person name="Yan M."/>
            <person name="Daum C."/>
            <person name="Ng V."/>
            <person name="Clum A."/>
            <person name="Steindorff A."/>
            <person name="Ohm R.A."/>
            <person name="Martin F."/>
            <person name="Silar P."/>
            <person name="Natvig D.O."/>
            <person name="Lalanne C."/>
            <person name="Gautier V."/>
            <person name="Ament-Velasquez S.L."/>
            <person name="Kruys A."/>
            <person name="Hutchinson M.I."/>
            <person name="Powell A.J."/>
            <person name="Barry K."/>
            <person name="Miller A.N."/>
            <person name="Grigoriev I.V."/>
            <person name="Debuchy R."/>
            <person name="Gladieux P."/>
            <person name="Hiltunen Thoren M."/>
            <person name="Johannesson H."/>
        </authorList>
    </citation>
    <scope>NUCLEOTIDE SEQUENCE</scope>
    <source>
        <strain evidence="2">SMH4131-1</strain>
    </source>
</reference>
<keyword evidence="3" id="KW-1185">Reference proteome</keyword>
<proteinExistence type="predicted"/>
<feature type="region of interest" description="Disordered" evidence="1">
    <location>
        <begin position="106"/>
        <end position="155"/>
    </location>
</feature>
<gene>
    <name evidence="2" type="ORF">B0T19DRAFT_271593</name>
</gene>
<feature type="compositionally biased region" description="Polar residues" evidence="1">
    <location>
        <begin position="7"/>
        <end position="22"/>
    </location>
</feature>
<evidence type="ECO:0000256" key="1">
    <source>
        <dbReference type="SAM" id="MobiDB-lite"/>
    </source>
</evidence>
<sequence>MKGSRLASAQTGDPNLNKNMPSTLVRRRIERPRRKNRPSYTPVILKPQPSGWIDGGNEEVCRHEKASTDQTSDLGLSDSNWGAFMPPTPVTDYLLYSMDATAWTGDNPVDLTNDDNPKRQQQEQQQPPRSRLDTSEGRNRCENDTRSGSPEERGQRPLLACPFFRSNPLLYHDCQHLKLRRIKDVKQHIGRRHQDDRYQCSCSRDIPAGKGRRRCSYYDGPDGAVTTLSDEQRKRLSDHYTSRNKSIESQWYQIWRIIFPCMKPPRAIYMGVDRRQQVDSLRSFWLQKRSELVSSAVDKLLPGSPCMLTNRVLLFWLMDSLLDQFEAQMSGSGSGNGGGHEETRESTVECAITPDSETGYGASTSTLAGQDSRAPSQATSKSSTGTPTQGFGRSTGGRQPDTIDLTMDSESSEDNNPGEAPPASVDRPELTVSSYIDLTLDSAEPEAASVSPQAARPEFDNVSNTLAYYHPASNRLENDNRSVLPLLGVLPELTFRPQYMYQPSITSSYGSPIPLEPPQPFTPSLASDSSHWGSPQSLLSLSVSPYSGYQSSQSAASVIPDSPLTEYAPIEPYMSTGMDSLTTPDHDYTVGNPSLWMGSDEGEMREYYGVESECHTLEGLQDEAAAGLTKLFGYG</sequence>
<feature type="region of interest" description="Disordered" evidence="1">
    <location>
        <begin position="510"/>
        <end position="529"/>
    </location>
</feature>
<organism evidence="2 3">
    <name type="scientific">Cercophora scortea</name>
    <dbReference type="NCBI Taxonomy" id="314031"/>
    <lineage>
        <taxon>Eukaryota</taxon>
        <taxon>Fungi</taxon>
        <taxon>Dikarya</taxon>
        <taxon>Ascomycota</taxon>
        <taxon>Pezizomycotina</taxon>
        <taxon>Sordariomycetes</taxon>
        <taxon>Sordariomycetidae</taxon>
        <taxon>Sordariales</taxon>
        <taxon>Lasiosphaeriaceae</taxon>
        <taxon>Cercophora</taxon>
    </lineage>
</organism>
<dbReference type="Proteomes" id="UP001286456">
    <property type="component" value="Unassembled WGS sequence"/>
</dbReference>
<accession>A0AAE0M5I9</accession>
<evidence type="ECO:0000313" key="3">
    <source>
        <dbReference type="Proteomes" id="UP001286456"/>
    </source>
</evidence>
<protein>
    <submittedName>
        <fullName evidence="2">Uncharacterized protein</fullName>
    </submittedName>
</protein>
<dbReference type="AlphaFoldDB" id="A0AAE0M5I9"/>
<feature type="compositionally biased region" description="Polar residues" evidence="1">
    <location>
        <begin position="361"/>
        <end position="392"/>
    </location>
</feature>
<feature type="region of interest" description="Disordered" evidence="1">
    <location>
        <begin position="1"/>
        <end position="57"/>
    </location>
</feature>
<feature type="compositionally biased region" description="Basic and acidic residues" evidence="1">
    <location>
        <begin position="130"/>
        <end position="155"/>
    </location>
</feature>
<reference evidence="2" key="2">
    <citation type="submission" date="2023-06" db="EMBL/GenBank/DDBJ databases">
        <authorList>
            <consortium name="Lawrence Berkeley National Laboratory"/>
            <person name="Haridas S."/>
            <person name="Hensen N."/>
            <person name="Bonometti L."/>
            <person name="Westerberg I."/>
            <person name="Brannstrom I.O."/>
            <person name="Guillou S."/>
            <person name="Cros-Aarteil S."/>
            <person name="Calhoun S."/>
            <person name="Kuo A."/>
            <person name="Mondo S."/>
            <person name="Pangilinan J."/>
            <person name="Riley R."/>
            <person name="Labutti K."/>
            <person name="Andreopoulos B."/>
            <person name="Lipzen A."/>
            <person name="Chen C."/>
            <person name="Yanf M."/>
            <person name="Daum C."/>
            <person name="Ng V."/>
            <person name="Clum A."/>
            <person name="Steindorff A."/>
            <person name="Ohm R."/>
            <person name="Martin F."/>
            <person name="Silar P."/>
            <person name="Natvig D."/>
            <person name="Lalanne C."/>
            <person name="Gautier V."/>
            <person name="Ament-Velasquez S.L."/>
            <person name="Kruys A."/>
            <person name="Hutchinson M.I."/>
            <person name="Powell A.J."/>
            <person name="Barry K."/>
            <person name="Miller A.N."/>
            <person name="Grigoriev I.V."/>
            <person name="Debuchy R."/>
            <person name="Gladieux P."/>
            <person name="Thoren M.H."/>
            <person name="Johannesson H."/>
        </authorList>
    </citation>
    <scope>NUCLEOTIDE SEQUENCE</scope>
    <source>
        <strain evidence="2">SMH4131-1</strain>
    </source>
</reference>